<feature type="transmembrane region" description="Helical" evidence="2">
    <location>
        <begin position="6"/>
        <end position="32"/>
    </location>
</feature>
<dbReference type="NCBIfam" id="NF006948">
    <property type="entry name" value="PRK09430.1"/>
    <property type="match status" value="1"/>
</dbReference>
<dbReference type="CDD" id="cd06257">
    <property type="entry name" value="DnaJ"/>
    <property type="match status" value="1"/>
</dbReference>
<dbReference type="SMART" id="SM00271">
    <property type="entry name" value="DnaJ"/>
    <property type="match status" value="1"/>
</dbReference>
<dbReference type="KEGG" id="paur:FGL86_04685"/>
<dbReference type="InterPro" id="IPR001623">
    <property type="entry name" value="DnaJ_domain"/>
</dbReference>
<dbReference type="Pfam" id="PF05099">
    <property type="entry name" value="TerB"/>
    <property type="match status" value="1"/>
</dbReference>
<dbReference type="AlphaFoldDB" id="A0A5B8SMU4"/>
<dbReference type="InterPro" id="IPR036869">
    <property type="entry name" value="J_dom_sf"/>
</dbReference>
<dbReference type="RefSeq" id="WP_147183507.1">
    <property type="nucleotide sequence ID" value="NZ_CP042382.1"/>
</dbReference>
<evidence type="ECO:0000256" key="2">
    <source>
        <dbReference type="SAM" id="Phobius"/>
    </source>
</evidence>
<dbReference type="PROSITE" id="PS50076">
    <property type="entry name" value="DNAJ_2"/>
    <property type="match status" value="1"/>
</dbReference>
<accession>A0A5B8SMU4</accession>
<evidence type="ECO:0000256" key="1">
    <source>
        <dbReference type="ARBA" id="ARBA00023186"/>
    </source>
</evidence>
<sequence>MLIVIVIGGVLGYLIGDFLGMLIGAGLGYWLVRRLRRSILGRLVQTQRQFLDSTFAVMGCLCKADGQVTRDELEMSMRLWERLRLNAQQRERAKAAFNRGKAPEFDLDAELATLRQVARGQHALLQMFLQVQLSAITADGKVHPAEQEMFLRVARGLGCSEAEIQQIEAMLRGGGAQAPGATSGLSLEDAYRVLGVDEDASDTEVKRAYRRLMSQNHPDKLAGKGLPESMREMAEERTREIGNAFELIKKTREQQTA</sequence>
<dbReference type="PANTHER" id="PTHR24074">
    <property type="entry name" value="CO-CHAPERONE PROTEIN DJLA"/>
    <property type="match status" value="1"/>
</dbReference>
<organism evidence="4 5">
    <name type="scientific">Pistricoccus aurantiacus</name>
    <dbReference type="NCBI Taxonomy" id="1883414"/>
    <lineage>
        <taxon>Bacteria</taxon>
        <taxon>Pseudomonadati</taxon>
        <taxon>Pseudomonadota</taxon>
        <taxon>Gammaproteobacteria</taxon>
        <taxon>Oceanospirillales</taxon>
        <taxon>Halomonadaceae</taxon>
        <taxon>Pistricoccus</taxon>
    </lineage>
</organism>
<feature type="domain" description="J" evidence="3">
    <location>
        <begin position="189"/>
        <end position="253"/>
    </location>
</feature>
<dbReference type="CDD" id="cd07316">
    <property type="entry name" value="terB_like_DjlA"/>
    <property type="match status" value="1"/>
</dbReference>
<keyword evidence="2" id="KW-1133">Transmembrane helix</keyword>
<keyword evidence="5" id="KW-1185">Reference proteome</keyword>
<dbReference type="SUPFAM" id="SSF46565">
    <property type="entry name" value="Chaperone J-domain"/>
    <property type="match status" value="1"/>
</dbReference>
<dbReference type="EMBL" id="CP042382">
    <property type="protein sequence ID" value="QEA38442.1"/>
    <property type="molecule type" value="Genomic_DNA"/>
</dbReference>
<keyword evidence="2" id="KW-0812">Transmembrane</keyword>
<dbReference type="InterPro" id="IPR029024">
    <property type="entry name" value="TerB-like"/>
</dbReference>
<dbReference type="OrthoDB" id="9782583at2"/>
<dbReference type="Gene3D" id="1.10.3680.10">
    <property type="entry name" value="TerB-like"/>
    <property type="match status" value="1"/>
</dbReference>
<dbReference type="Gene3D" id="1.10.287.110">
    <property type="entry name" value="DnaJ domain"/>
    <property type="match status" value="1"/>
</dbReference>
<keyword evidence="2" id="KW-0472">Membrane</keyword>
<dbReference type="PRINTS" id="PR00625">
    <property type="entry name" value="JDOMAIN"/>
</dbReference>
<dbReference type="Pfam" id="PF00226">
    <property type="entry name" value="DnaJ"/>
    <property type="match status" value="1"/>
</dbReference>
<reference evidence="4 5" key="1">
    <citation type="submission" date="2019-06" db="EMBL/GenBank/DDBJ databases">
        <title>Genome analyses of bacteria isolated from kimchi.</title>
        <authorList>
            <person name="Lee S."/>
            <person name="Ahn S."/>
            <person name="Roh S."/>
        </authorList>
    </citation>
    <scope>NUCLEOTIDE SEQUENCE [LARGE SCALE GENOMIC DNA]</scope>
    <source>
        <strain evidence="4 5">CBA4606</strain>
    </source>
</reference>
<dbReference type="InterPro" id="IPR007791">
    <property type="entry name" value="DjlA_N"/>
</dbReference>
<name>A0A5B8SMU4_9GAMM</name>
<dbReference type="Proteomes" id="UP000321272">
    <property type="component" value="Chromosome"/>
</dbReference>
<gene>
    <name evidence="4" type="primary">djlA</name>
    <name evidence="4" type="ORF">FGL86_04685</name>
</gene>
<keyword evidence="1" id="KW-0143">Chaperone</keyword>
<protein>
    <submittedName>
        <fullName evidence="4">Co-chaperone DjlA</fullName>
    </submittedName>
</protein>
<evidence type="ECO:0000259" key="3">
    <source>
        <dbReference type="PROSITE" id="PS50076"/>
    </source>
</evidence>
<evidence type="ECO:0000313" key="5">
    <source>
        <dbReference type="Proteomes" id="UP000321272"/>
    </source>
</evidence>
<proteinExistence type="predicted"/>
<dbReference type="SUPFAM" id="SSF158682">
    <property type="entry name" value="TerB-like"/>
    <property type="match status" value="1"/>
</dbReference>
<evidence type="ECO:0000313" key="4">
    <source>
        <dbReference type="EMBL" id="QEA38442.1"/>
    </source>
</evidence>
<dbReference type="InterPro" id="IPR050817">
    <property type="entry name" value="DjlA_DnaK_co-chaperone"/>
</dbReference>